<reference evidence="1" key="1">
    <citation type="submission" date="2021-01" db="EMBL/GenBank/DDBJ databases">
        <title>Adiantum capillus-veneris genome.</title>
        <authorList>
            <person name="Fang Y."/>
            <person name="Liao Q."/>
        </authorList>
    </citation>
    <scope>NUCLEOTIDE SEQUENCE</scope>
    <source>
        <strain evidence="1">H3</strain>
        <tissue evidence="1">Leaf</tissue>
    </source>
</reference>
<keyword evidence="2" id="KW-1185">Reference proteome</keyword>
<protein>
    <submittedName>
        <fullName evidence="1">Uncharacterized protein</fullName>
    </submittedName>
</protein>
<evidence type="ECO:0000313" key="2">
    <source>
        <dbReference type="Proteomes" id="UP000886520"/>
    </source>
</evidence>
<dbReference type="EMBL" id="JABFUD020000020">
    <property type="protein sequence ID" value="KAI5064332.1"/>
    <property type="molecule type" value="Genomic_DNA"/>
</dbReference>
<sequence>MEPEEKPPMLADGKFRPVSPMIRVDIDQEDDGVYRHFEPTTSTTFYYWCSDPKSHELSEENIMYVYIIEGGKGAVIVTIDKYQWLYRRVVMDDLTDLTFAGQPPPMILRPRKPRVTMKEPVEKFTASMGTLRIRSDSKGKGKIHIER</sequence>
<dbReference type="Proteomes" id="UP000886520">
    <property type="component" value="Chromosome 20"/>
</dbReference>
<proteinExistence type="predicted"/>
<feature type="non-terminal residue" evidence="1">
    <location>
        <position position="147"/>
    </location>
</feature>
<evidence type="ECO:0000313" key="1">
    <source>
        <dbReference type="EMBL" id="KAI5064332.1"/>
    </source>
</evidence>
<dbReference type="OrthoDB" id="10633161at2759"/>
<comment type="caution">
    <text evidence="1">The sequence shown here is derived from an EMBL/GenBank/DDBJ whole genome shotgun (WGS) entry which is preliminary data.</text>
</comment>
<name>A0A9D4UB16_ADICA</name>
<organism evidence="1 2">
    <name type="scientific">Adiantum capillus-veneris</name>
    <name type="common">Maidenhair fern</name>
    <dbReference type="NCBI Taxonomy" id="13818"/>
    <lineage>
        <taxon>Eukaryota</taxon>
        <taxon>Viridiplantae</taxon>
        <taxon>Streptophyta</taxon>
        <taxon>Embryophyta</taxon>
        <taxon>Tracheophyta</taxon>
        <taxon>Polypodiopsida</taxon>
        <taxon>Polypodiidae</taxon>
        <taxon>Polypodiales</taxon>
        <taxon>Pteridineae</taxon>
        <taxon>Pteridaceae</taxon>
        <taxon>Vittarioideae</taxon>
        <taxon>Adiantum</taxon>
    </lineage>
</organism>
<accession>A0A9D4UB16</accession>
<dbReference type="AlphaFoldDB" id="A0A9D4UB16"/>
<gene>
    <name evidence="1" type="ORF">GOP47_0021002</name>
</gene>